<evidence type="ECO:0000313" key="4">
    <source>
        <dbReference type="Proteomes" id="UP001500432"/>
    </source>
</evidence>
<reference evidence="4" key="1">
    <citation type="journal article" date="2019" name="Int. J. Syst. Evol. Microbiol.">
        <title>The Global Catalogue of Microorganisms (GCM) 10K type strain sequencing project: providing services to taxonomists for standard genome sequencing and annotation.</title>
        <authorList>
            <consortium name="The Broad Institute Genomics Platform"/>
            <consortium name="The Broad Institute Genome Sequencing Center for Infectious Disease"/>
            <person name="Wu L."/>
            <person name="Ma J."/>
        </authorList>
    </citation>
    <scope>NUCLEOTIDE SEQUENCE [LARGE SCALE GENOMIC DNA]</scope>
    <source>
        <strain evidence="4">JCM 16034</strain>
    </source>
</reference>
<dbReference type="RefSeq" id="WP_344300644.1">
    <property type="nucleotide sequence ID" value="NZ_BAAAQW010000010.1"/>
</dbReference>
<sequence>MGENIANLLGAVFEAFRAELYARDRSGLRSSQLRYLTLVPDDGVRVGDMAALASMSKAGAGQFAAALEEQGLVEMLTDPADSRAKIVRRTDAGRRIASNALSAVAEIEAAWSASIGAERYTAMRAALEEIAGLSQTPSPAEPNAASSAPQTPAV</sequence>
<organism evidence="3 4">
    <name type="scientific">Sinomonas flava</name>
    <dbReference type="NCBI Taxonomy" id="496857"/>
    <lineage>
        <taxon>Bacteria</taxon>
        <taxon>Bacillati</taxon>
        <taxon>Actinomycetota</taxon>
        <taxon>Actinomycetes</taxon>
        <taxon>Micrococcales</taxon>
        <taxon>Micrococcaceae</taxon>
        <taxon>Sinomonas</taxon>
    </lineage>
</organism>
<name>A0ABP5NUS4_9MICC</name>
<gene>
    <name evidence="3" type="ORF">GCM10009849_30660</name>
</gene>
<evidence type="ECO:0000313" key="3">
    <source>
        <dbReference type="EMBL" id="GAA2202401.1"/>
    </source>
</evidence>
<evidence type="ECO:0000259" key="2">
    <source>
        <dbReference type="PROSITE" id="PS50995"/>
    </source>
</evidence>
<comment type="caution">
    <text evidence="3">The sequence shown here is derived from an EMBL/GenBank/DDBJ whole genome shotgun (WGS) entry which is preliminary data.</text>
</comment>
<dbReference type="PANTHER" id="PTHR33164">
    <property type="entry name" value="TRANSCRIPTIONAL REGULATOR, MARR FAMILY"/>
    <property type="match status" value="1"/>
</dbReference>
<protein>
    <recommendedName>
        <fullName evidence="2">HTH marR-type domain-containing protein</fullName>
    </recommendedName>
</protein>
<dbReference type="PROSITE" id="PS50995">
    <property type="entry name" value="HTH_MARR_2"/>
    <property type="match status" value="1"/>
</dbReference>
<dbReference type="InterPro" id="IPR036390">
    <property type="entry name" value="WH_DNA-bd_sf"/>
</dbReference>
<proteinExistence type="predicted"/>
<accession>A0ABP5NUS4</accession>
<dbReference type="EMBL" id="BAAAQW010000010">
    <property type="protein sequence ID" value="GAA2202401.1"/>
    <property type="molecule type" value="Genomic_DNA"/>
</dbReference>
<feature type="region of interest" description="Disordered" evidence="1">
    <location>
        <begin position="133"/>
        <end position="154"/>
    </location>
</feature>
<dbReference type="Gene3D" id="1.10.10.10">
    <property type="entry name" value="Winged helix-like DNA-binding domain superfamily/Winged helix DNA-binding domain"/>
    <property type="match status" value="1"/>
</dbReference>
<feature type="domain" description="HTH marR-type" evidence="2">
    <location>
        <begin position="1"/>
        <end position="132"/>
    </location>
</feature>
<dbReference type="SUPFAM" id="SSF46785">
    <property type="entry name" value="Winged helix' DNA-binding domain"/>
    <property type="match status" value="1"/>
</dbReference>
<dbReference type="PANTHER" id="PTHR33164:SF43">
    <property type="entry name" value="HTH-TYPE TRANSCRIPTIONAL REPRESSOR YETL"/>
    <property type="match status" value="1"/>
</dbReference>
<dbReference type="InterPro" id="IPR039422">
    <property type="entry name" value="MarR/SlyA-like"/>
</dbReference>
<dbReference type="InterPro" id="IPR036388">
    <property type="entry name" value="WH-like_DNA-bd_sf"/>
</dbReference>
<keyword evidence="4" id="KW-1185">Reference proteome</keyword>
<dbReference type="Proteomes" id="UP001500432">
    <property type="component" value="Unassembled WGS sequence"/>
</dbReference>
<dbReference type="SMART" id="SM00347">
    <property type="entry name" value="HTH_MARR"/>
    <property type="match status" value="1"/>
</dbReference>
<feature type="compositionally biased region" description="Low complexity" evidence="1">
    <location>
        <begin position="137"/>
        <end position="154"/>
    </location>
</feature>
<evidence type="ECO:0000256" key="1">
    <source>
        <dbReference type="SAM" id="MobiDB-lite"/>
    </source>
</evidence>
<dbReference type="InterPro" id="IPR000835">
    <property type="entry name" value="HTH_MarR-typ"/>
</dbReference>